<gene>
    <name evidence="3" type="ORF">RSE6_14209</name>
</gene>
<evidence type="ECO:0000313" key="3">
    <source>
        <dbReference type="EMBL" id="CZT52829.1"/>
    </source>
</evidence>
<dbReference type="Proteomes" id="UP000177625">
    <property type="component" value="Unassembled WGS sequence"/>
</dbReference>
<organism evidence="3 4">
    <name type="scientific">Rhynchosporium secalis</name>
    <name type="common">Barley scald fungus</name>
    <dbReference type="NCBI Taxonomy" id="38038"/>
    <lineage>
        <taxon>Eukaryota</taxon>
        <taxon>Fungi</taxon>
        <taxon>Dikarya</taxon>
        <taxon>Ascomycota</taxon>
        <taxon>Pezizomycotina</taxon>
        <taxon>Leotiomycetes</taxon>
        <taxon>Helotiales</taxon>
        <taxon>Ploettnerulaceae</taxon>
        <taxon>Rhynchosporium</taxon>
    </lineage>
</organism>
<feature type="transmembrane region" description="Helical" evidence="2">
    <location>
        <begin position="112"/>
        <end position="131"/>
    </location>
</feature>
<sequence length="190" mass="20208">MSNLANLALDGGDPRTGEKNPGQYGLDTGHEAGLAKGFTIEAALSLAADSDRHPLRDFGQAFFRVYGSTMRHIINILQSLQMIMLVAVLILGEGGKISRISIGRNGEHGNGLCFVVCLVIIALLGMVLGQIRTLQRFGWLANFSVLTTVLVFFIAIGLAANSLSNYATMFSSFGASVEVAFGEVNSPMAL</sequence>
<keyword evidence="4" id="KW-1185">Reference proteome</keyword>
<name>A0A1E1MUV6_RHYSE</name>
<protein>
    <submittedName>
        <fullName evidence="3">Uncharacterized protein</fullName>
    </submittedName>
</protein>
<evidence type="ECO:0000256" key="1">
    <source>
        <dbReference type="SAM" id="MobiDB-lite"/>
    </source>
</evidence>
<dbReference type="AlphaFoldDB" id="A0A1E1MUV6"/>
<dbReference type="EMBL" id="FJVC01000628">
    <property type="protein sequence ID" value="CZT52829.1"/>
    <property type="molecule type" value="Genomic_DNA"/>
</dbReference>
<keyword evidence="2" id="KW-0812">Transmembrane</keyword>
<keyword evidence="2" id="KW-0472">Membrane</keyword>
<keyword evidence="2" id="KW-1133">Transmembrane helix</keyword>
<feature type="region of interest" description="Disordered" evidence="1">
    <location>
        <begin position="1"/>
        <end position="24"/>
    </location>
</feature>
<feature type="transmembrane region" description="Helical" evidence="2">
    <location>
        <begin position="72"/>
        <end position="91"/>
    </location>
</feature>
<reference evidence="4" key="1">
    <citation type="submission" date="2016-03" db="EMBL/GenBank/DDBJ databases">
        <authorList>
            <person name="Guldener U."/>
        </authorList>
    </citation>
    <scope>NUCLEOTIDE SEQUENCE [LARGE SCALE GENOMIC DNA]</scope>
</reference>
<evidence type="ECO:0000313" key="4">
    <source>
        <dbReference type="Proteomes" id="UP000177625"/>
    </source>
</evidence>
<accession>A0A1E1MUV6</accession>
<evidence type="ECO:0000256" key="2">
    <source>
        <dbReference type="SAM" id="Phobius"/>
    </source>
</evidence>
<feature type="transmembrane region" description="Helical" evidence="2">
    <location>
        <begin position="137"/>
        <end position="160"/>
    </location>
</feature>
<proteinExistence type="predicted"/>